<protein>
    <recommendedName>
        <fullName evidence="4">Lipoprotein</fullName>
    </recommendedName>
</protein>
<comment type="caution">
    <text evidence="2">The sequence shown here is derived from an EMBL/GenBank/DDBJ whole genome shotgun (WGS) entry which is preliminary data.</text>
</comment>
<gene>
    <name evidence="2" type="ORF">TPR58_17425</name>
</gene>
<organism evidence="2 3">
    <name type="scientific">Sphingomonas rustica</name>
    <dbReference type="NCBI Taxonomy" id="3103142"/>
    <lineage>
        <taxon>Bacteria</taxon>
        <taxon>Pseudomonadati</taxon>
        <taxon>Pseudomonadota</taxon>
        <taxon>Alphaproteobacteria</taxon>
        <taxon>Sphingomonadales</taxon>
        <taxon>Sphingomonadaceae</taxon>
        <taxon>Sphingomonas</taxon>
    </lineage>
</organism>
<dbReference type="RefSeq" id="WP_346248004.1">
    <property type="nucleotide sequence ID" value="NZ_JBDIZK010000011.1"/>
</dbReference>
<sequence length="237" mass="24735">MISRKQSTALCLAVGLSLGLSACGGGDAGSNSTADKGAATPAVAGSTETASANVPTFSEGPDVCFRAIAKHLGADVKVSEINSFFSSGSEIDSTDDEPKGQMTVCSVQYQNPSDPRKLLDTSLDLRTGTFGTPKPVEITVMGGDATKFNLEDHLIPLSKVNAAALKGVIDAQKPKLDGVYSSYAWSGVRLASPDRFTSTHMLRLDVDGRLASNDVKKSGFVEVSPDGKTVKTNHLLP</sequence>
<evidence type="ECO:0000256" key="1">
    <source>
        <dbReference type="SAM" id="SignalP"/>
    </source>
</evidence>
<feature type="signal peptide" evidence="1">
    <location>
        <begin position="1"/>
        <end position="22"/>
    </location>
</feature>
<reference evidence="2 3" key="1">
    <citation type="submission" date="2024-05" db="EMBL/GenBank/DDBJ databases">
        <title>Sphingomonas sp. HF-S3 16S ribosomal RNA gene Genome sequencing and assembly.</title>
        <authorList>
            <person name="Lee H."/>
        </authorList>
    </citation>
    <scope>NUCLEOTIDE SEQUENCE [LARGE SCALE GENOMIC DNA]</scope>
    <source>
        <strain evidence="2 3">HF-S3</strain>
    </source>
</reference>
<evidence type="ECO:0000313" key="3">
    <source>
        <dbReference type="Proteomes" id="UP001427805"/>
    </source>
</evidence>
<dbReference type="EMBL" id="JBDIZK010000011">
    <property type="protein sequence ID" value="MEN3748960.1"/>
    <property type="molecule type" value="Genomic_DNA"/>
</dbReference>
<name>A0ABV0BFV1_9SPHN</name>
<dbReference type="PROSITE" id="PS51257">
    <property type="entry name" value="PROKAR_LIPOPROTEIN"/>
    <property type="match status" value="1"/>
</dbReference>
<keyword evidence="3" id="KW-1185">Reference proteome</keyword>
<feature type="chain" id="PRO_5045531532" description="Lipoprotein" evidence="1">
    <location>
        <begin position="23"/>
        <end position="237"/>
    </location>
</feature>
<dbReference type="Proteomes" id="UP001427805">
    <property type="component" value="Unassembled WGS sequence"/>
</dbReference>
<keyword evidence="1" id="KW-0732">Signal</keyword>
<proteinExistence type="predicted"/>
<evidence type="ECO:0008006" key="4">
    <source>
        <dbReference type="Google" id="ProtNLM"/>
    </source>
</evidence>
<evidence type="ECO:0000313" key="2">
    <source>
        <dbReference type="EMBL" id="MEN3748960.1"/>
    </source>
</evidence>
<accession>A0ABV0BFV1</accession>